<dbReference type="Proteomes" id="UP001331761">
    <property type="component" value="Unassembled WGS sequence"/>
</dbReference>
<dbReference type="EMBL" id="WIXE01004323">
    <property type="protein sequence ID" value="KAK5983140.1"/>
    <property type="molecule type" value="Genomic_DNA"/>
</dbReference>
<reference evidence="1 2" key="1">
    <citation type="submission" date="2019-10" db="EMBL/GenBank/DDBJ databases">
        <title>Assembly and Annotation for the nematode Trichostrongylus colubriformis.</title>
        <authorList>
            <person name="Martin J."/>
        </authorList>
    </citation>
    <scope>NUCLEOTIDE SEQUENCE [LARGE SCALE GENOMIC DNA]</scope>
    <source>
        <strain evidence="1">G859</strain>
        <tissue evidence="1">Whole worm</tissue>
    </source>
</reference>
<protein>
    <submittedName>
        <fullName evidence="1">Uncharacterized protein</fullName>
    </submittedName>
</protein>
<sequence length="184" mass="21156">MRIQDIVAFRQHAVRLTAELLDHCFRDDPEELHTLPRTPPEAAATRLSPSPFFPRIEKGSFLYSIKLLTGTGQGVILEAKDFFMPGPDHRELQCIPMPQDSDYITRTRGFDKNPLSVKDFVWVLSLRPTHKTLNRWDRDTVLGRARIPRSSALDSGYPYFFRVYEFVPVTPPLAHEAGSESCWR</sequence>
<name>A0AAN8G455_TRICO</name>
<evidence type="ECO:0000313" key="2">
    <source>
        <dbReference type="Proteomes" id="UP001331761"/>
    </source>
</evidence>
<gene>
    <name evidence="1" type="ORF">GCK32_010839</name>
</gene>
<evidence type="ECO:0000313" key="1">
    <source>
        <dbReference type="EMBL" id="KAK5983140.1"/>
    </source>
</evidence>
<proteinExistence type="predicted"/>
<accession>A0AAN8G455</accession>
<comment type="caution">
    <text evidence="1">The sequence shown here is derived from an EMBL/GenBank/DDBJ whole genome shotgun (WGS) entry which is preliminary data.</text>
</comment>
<keyword evidence="2" id="KW-1185">Reference proteome</keyword>
<organism evidence="1 2">
    <name type="scientific">Trichostrongylus colubriformis</name>
    <name type="common">Black scour worm</name>
    <dbReference type="NCBI Taxonomy" id="6319"/>
    <lineage>
        <taxon>Eukaryota</taxon>
        <taxon>Metazoa</taxon>
        <taxon>Ecdysozoa</taxon>
        <taxon>Nematoda</taxon>
        <taxon>Chromadorea</taxon>
        <taxon>Rhabditida</taxon>
        <taxon>Rhabditina</taxon>
        <taxon>Rhabditomorpha</taxon>
        <taxon>Strongyloidea</taxon>
        <taxon>Trichostrongylidae</taxon>
        <taxon>Trichostrongylus</taxon>
    </lineage>
</organism>
<dbReference type="AlphaFoldDB" id="A0AAN8G455"/>